<dbReference type="RefSeq" id="WP_154758012.1">
    <property type="nucleotide sequence ID" value="NZ_WMBA01000026.1"/>
</dbReference>
<dbReference type="Pfam" id="PF00196">
    <property type="entry name" value="GerE"/>
    <property type="match status" value="1"/>
</dbReference>
<dbReference type="InterPro" id="IPR036388">
    <property type="entry name" value="WH-like_DNA-bd_sf"/>
</dbReference>
<keyword evidence="3" id="KW-1185">Reference proteome</keyword>
<dbReference type="InterPro" id="IPR016032">
    <property type="entry name" value="Sig_transdc_resp-reg_C-effctor"/>
</dbReference>
<dbReference type="Pfam" id="PF13191">
    <property type="entry name" value="AAA_16"/>
    <property type="match status" value="1"/>
</dbReference>
<dbReference type="GO" id="GO:0006355">
    <property type="term" value="P:regulation of DNA-templated transcription"/>
    <property type="evidence" value="ECO:0007669"/>
    <property type="project" value="InterPro"/>
</dbReference>
<dbReference type="PRINTS" id="PR00038">
    <property type="entry name" value="HTHLUXR"/>
</dbReference>
<evidence type="ECO:0000259" key="1">
    <source>
        <dbReference type="PROSITE" id="PS50043"/>
    </source>
</evidence>
<feature type="domain" description="HTH luxR-type" evidence="1">
    <location>
        <begin position="738"/>
        <end position="804"/>
    </location>
</feature>
<proteinExistence type="predicted"/>
<dbReference type="OrthoDB" id="5164849at2"/>
<comment type="caution">
    <text evidence="2">The sequence shown here is derived from an EMBL/GenBank/DDBJ whole genome shotgun (WGS) entry which is preliminary data.</text>
</comment>
<dbReference type="InterPro" id="IPR027417">
    <property type="entry name" value="P-loop_NTPase"/>
</dbReference>
<sequence length="810" mass="85106">MARERTALSGRDDELAELGAALAGVTAHRHTLAVVRGTPGIGKSALLTVVGQRWRRDGATVVEISFGAAGVAPWDAFGVQATIAALRKHLERSVDVALADAINAVSRLCTPETYASPKLRSRLLVGLAKIFGRLRREGPLVVIADDVDAVTNPTLAITPACLPGCLVLAACRDDGRFAAAPVQLAPLADHLVDLGPLSDEHAFTLLGQRIGAAPDDSLQIALRRALGPLMCDPGTLLSTVDELRAAGRIVTVHGKACLAGDEPVVLAAGHDLVRQVRALDAAGHDLVALAATGPVFGIDDLPALAAVTGNPLAAYGQAVDTLVAVGALFCTESGQLSCGCRALADAVLAGTRAEVARLHGELAEYQLTAGVGDAVIAGHLAAAGRDIAPSAELAFPLVTAADRAVTAEPARAAVWYHAALWHLGSDSERPRVVSTLVSLLQQLGQYGKLAALIAEYPETTGAVPRAGRELIANPLAWHEKQLAGDALDLTRLLPAGHGVPADGPLSHYQRLVTRYARGEWQGALSAARELMLTGSPDSVTHRLGALLAAEISTGLGELKEAAAWLPDAGEDDRLIAMRAWVETGLLAASGDSAEALAAGWWAYRRIPADETRVGGERLLARLAVVAMAGGQEERGRAILAEMADLDERAHSLATRAALLFVRGVVDADETSLSEAAELAREQDRLPELLVACLELGRLADQPRPWLHEAHELAGRAGAAPSRAQAMTLMRRRGVATPRAEGDRTGFSDRELRIVDLIRDGRTNRQVAVALQVTEKTVEYYLSRLFVKTGCRSRIDLAAASARGQLTAVSA</sequence>
<evidence type="ECO:0000313" key="3">
    <source>
        <dbReference type="Proteomes" id="UP000440096"/>
    </source>
</evidence>
<dbReference type="PROSITE" id="PS50043">
    <property type="entry name" value="HTH_LUXR_2"/>
    <property type="match status" value="1"/>
</dbReference>
<dbReference type="InterPro" id="IPR041664">
    <property type="entry name" value="AAA_16"/>
</dbReference>
<dbReference type="SMART" id="SM00421">
    <property type="entry name" value="HTH_LUXR"/>
    <property type="match status" value="1"/>
</dbReference>
<dbReference type="InterPro" id="IPR000792">
    <property type="entry name" value="Tscrpt_reg_LuxR_C"/>
</dbReference>
<reference evidence="2 3" key="1">
    <citation type="submission" date="2019-11" db="EMBL/GenBank/DDBJ databases">
        <title>Draft genome of Amycolatopsis RM579.</title>
        <authorList>
            <person name="Duangmal K."/>
            <person name="Mingma R."/>
        </authorList>
    </citation>
    <scope>NUCLEOTIDE SEQUENCE [LARGE SCALE GENOMIC DNA]</scope>
    <source>
        <strain evidence="2 3">RM579</strain>
    </source>
</reference>
<dbReference type="CDD" id="cd06170">
    <property type="entry name" value="LuxR_C_like"/>
    <property type="match status" value="1"/>
</dbReference>
<dbReference type="EMBL" id="WMBA01000026">
    <property type="protein sequence ID" value="MTD55820.1"/>
    <property type="molecule type" value="Genomic_DNA"/>
</dbReference>
<organism evidence="2 3">
    <name type="scientific">Amycolatopsis pithecellobii</name>
    <dbReference type="NCBI Taxonomy" id="664692"/>
    <lineage>
        <taxon>Bacteria</taxon>
        <taxon>Bacillati</taxon>
        <taxon>Actinomycetota</taxon>
        <taxon>Actinomycetes</taxon>
        <taxon>Pseudonocardiales</taxon>
        <taxon>Pseudonocardiaceae</taxon>
        <taxon>Amycolatopsis</taxon>
    </lineage>
</organism>
<dbReference type="PROSITE" id="PS00622">
    <property type="entry name" value="HTH_LUXR_1"/>
    <property type="match status" value="1"/>
</dbReference>
<dbReference type="AlphaFoldDB" id="A0A6N7Z5J7"/>
<dbReference type="SUPFAM" id="SSF46894">
    <property type="entry name" value="C-terminal effector domain of the bipartite response regulators"/>
    <property type="match status" value="1"/>
</dbReference>
<protein>
    <submittedName>
        <fullName evidence="2">AAA family ATPase</fullName>
    </submittedName>
</protein>
<dbReference type="SUPFAM" id="SSF52540">
    <property type="entry name" value="P-loop containing nucleoside triphosphate hydrolases"/>
    <property type="match status" value="1"/>
</dbReference>
<dbReference type="Gene3D" id="1.10.10.10">
    <property type="entry name" value="Winged helix-like DNA-binding domain superfamily/Winged helix DNA-binding domain"/>
    <property type="match status" value="1"/>
</dbReference>
<name>A0A6N7Z5J7_9PSEU</name>
<evidence type="ECO:0000313" key="2">
    <source>
        <dbReference type="EMBL" id="MTD55820.1"/>
    </source>
</evidence>
<dbReference type="Proteomes" id="UP000440096">
    <property type="component" value="Unassembled WGS sequence"/>
</dbReference>
<dbReference type="GO" id="GO:0003677">
    <property type="term" value="F:DNA binding"/>
    <property type="evidence" value="ECO:0007669"/>
    <property type="project" value="InterPro"/>
</dbReference>
<accession>A0A6N7Z5J7</accession>
<gene>
    <name evidence="2" type="ORF">GKO32_17830</name>
</gene>